<keyword evidence="3" id="KW-1185">Reference proteome</keyword>
<proteinExistence type="predicted"/>
<dbReference type="InterPro" id="IPR021683">
    <property type="entry name" value="DUF3267"/>
</dbReference>
<feature type="transmembrane region" description="Helical" evidence="1">
    <location>
        <begin position="18"/>
        <end position="37"/>
    </location>
</feature>
<keyword evidence="1" id="KW-0812">Transmembrane</keyword>
<evidence type="ECO:0000313" key="3">
    <source>
        <dbReference type="Proteomes" id="UP001148125"/>
    </source>
</evidence>
<dbReference type="Proteomes" id="UP001148125">
    <property type="component" value="Unassembled WGS sequence"/>
</dbReference>
<comment type="caution">
    <text evidence="2">The sequence shown here is derived from an EMBL/GenBank/DDBJ whole genome shotgun (WGS) entry which is preliminary data.</text>
</comment>
<organism evidence="2 3">
    <name type="scientific">Alkalihalobacterium chitinilyticum</name>
    <dbReference type="NCBI Taxonomy" id="2980103"/>
    <lineage>
        <taxon>Bacteria</taxon>
        <taxon>Bacillati</taxon>
        <taxon>Bacillota</taxon>
        <taxon>Bacilli</taxon>
        <taxon>Bacillales</taxon>
        <taxon>Bacillaceae</taxon>
        <taxon>Alkalihalobacterium</taxon>
    </lineage>
</organism>
<feature type="transmembrane region" description="Helical" evidence="1">
    <location>
        <begin position="49"/>
        <end position="76"/>
    </location>
</feature>
<feature type="transmembrane region" description="Helical" evidence="1">
    <location>
        <begin position="105"/>
        <end position="127"/>
    </location>
</feature>
<dbReference type="RefSeq" id="WP_275119578.1">
    <property type="nucleotide sequence ID" value="NZ_JAOTPO010000012.1"/>
</dbReference>
<protein>
    <submittedName>
        <fullName evidence="2">DUF3267 domain-containing protein</fullName>
    </submittedName>
</protein>
<dbReference type="EMBL" id="JAOTPO010000012">
    <property type="protein sequence ID" value="MDE5414972.1"/>
    <property type="molecule type" value="Genomic_DNA"/>
</dbReference>
<name>A0ABT5VJR9_9BACI</name>
<evidence type="ECO:0000313" key="2">
    <source>
        <dbReference type="EMBL" id="MDE5414972.1"/>
    </source>
</evidence>
<keyword evidence="1" id="KW-0472">Membrane</keyword>
<gene>
    <name evidence="2" type="ORF">N7Z68_16545</name>
</gene>
<keyword evidence="1" id="KW-1133">Transmembrane helix</keyword>
<sequence>MFCWKSVNITRDFGRTRLAIVSISAAILFFLFFYLFLSSFVEITTVNQYGIIPFIIGLFLVPLFHKLLHGLPIWICGKRARLTLKRTGKIPVLFCYIPNKISKGLCITSSLFPLLTITLFSTIGAIYSPEHLPYLAIYATINFGLSVYDIIYVNHLIKAPKSSFIEDHLDGFHILLNKAS</sequence>
<accession>A0ABT5VJR9</accession>
<feature type="transmembrane region" description="Helical" evidence="1">
    <location>
        <begin position="133"/>
        <end position="153"/>
    </location>
</feature>
<dbReference type="Pfam" id="PF11667">
    <property type="entry name" value="DUF3267"/>
    <property type="match status" value="1"/>
</dbReference>
<evidence type="ECO:0000256" key="1">
    <source>
        <dbReference type="SAM" id="Phobius"/>
    </source>
</evidence>
<reference evidence="2" key="1">
    <citation type="submission" date="2024-05" db="EMBL/GenBank/DDBJ databases">
        <title>Alkalihalobacillus sp. strain MEB203 novel alkaliphilic bacterium from Lonar Lake, India.</title>
        <authorList>
            <person name="Joshi A."/>
            <person name="Thite S."/>
            <person name="Mengade P."/>
        </authorList>
    </citation>
    <scope>NUCLEOTIDE SEQUENCE</scope>
    <source>
        <strain evidence="2">MEB 203</strain>
    </source>
</reference>